<dbReference type="EMBL" id="ML995478">
    <property type="protein sequence ID" value="KAF2145081.1"/>
    <property type="molecule type" value="Genomic_DNA"/>
</dbReference>
<reference evidence="2" key="1">
    <citation type="journal article" date="2020" name="Stud. Mycol.">
        <title>101 Dothideomycetes genomes: a test case for predicting lifestyles and emergence of pathogens.</title>
        <authorList>
            <person name="Haridas S."/>
            <person name="Albert R."/>
            <person name="Binder M."/>
            <person name="Bloem J."/>
            <person name="Labutti K."/>
            <person name="Salamov A."/>
            <person name="Andreopoulos B."/>
            <person name="Baker S."/>
            <person name="Barry K."/>
            <person name="Bills G."/>
            <person name="Bluhm B."/>
            <person name="Cannon C."/>
            <person name="Castanera R."/>
            <person name="Culley D."/>
            <person name="Daum C."/>
            <person name="Ezra D."/>
            <person name="Gonzalez J."/>
            <person name="Henrissat B."/>
            <person name="Kuo A."/>
            <person name="Liang C."/>
            <person name="Lipzen A."/>
            <person name="Lutzoni F."/>
            <person name="Magnuson J."/>
            <person name="Mondo S."/>
            <person name="Nolan M."/>
            <person name="Ohm R."/>
            <person name="Pangilinan J."/>
            <person name="Park H.-J."/>
            <person name="Ramirez L."/>
            <person name="Alfaro M."/>
            <person name="Sun H."/>
            <person name="Tritt A."/>
            <person name="Yoshinaga Y."/>
            <person name="Zwiers L.-H."/>
            <person name="Turgeon B."/>
            <person name="Goodwin S."/>
            <person name="Spatafora J."/>
            <person name="Crous P."/>
            <person name="Grigoriev I."/>
        </authorList>
    </citation>
    <scope>NUCLEOTIDE SEQUENCE</scope>
    <source>
        <strain evidence="2">CBS 121167</strain>
    </source>
</reference>
<organism evidence="2 3">
    <name type="scientific">Aplosporella prunicola CBS 121167</name>
    <dbReference type="NCBI Taxonomy" id="1176127"/>
    <lineage>
        <taxon>Eukaryota</taxon>
        <taxon>Fungi</taxon>
        <taxon>Dikarya</taxon>
        <taxon>Ascomycota</taxon>
        <taxon>Pezizomycotina</taxon>
        <taxon>Dothideomycetes</taxon>
        <taxon>Dothideomycetes incertae sedis</taxon>
        <taxon>Botryosphaeriales</taxon>
        <taxon>Aplosporellaceae</taxon>
        <taxon>Aplosporella</taxon>
    </lineage>
</organism>
<evidence type="ECO:0000313" key="3">
    <source>
        <dbReference type="Proteomes" id="UP000799438"/>
    </source>
</evidence>
<gene>
    <name evidence="2" type="ORF">K452DRAFT_316204</name>
</gene>
<feature type="region of interest" description="Disordered" evidence="1">
    <location>
        <begin position="216"/>
        <end position="250"/>
    </location>
</feature>
<protein>
    <submittedName>
        <fullName evidence="2">Uncharacterized protein</fullName>
    </submittedName>
</protein>
<feature type="region of interest" description="Disordered" evidence="1">
    <location>
        <begin position="353"/>
        <end position="373"/>
    </location>
</feature>
<dbReference type="Proteomes" id="UP000799438">
    <property type="component" value="Unassembled WGS sequence"/>
</dbReference>
<feature type="compositionally biased region" description="Polar residues" evidence="1">
    <location>
        <begin position="113"/>
        <end position="146"/>
    </location>
</feature>
<proteinExistence type="predicted"/>
<dbReference type="OrthoDB" id="3557758at2759"/>
<dbReference type="RefSeq" id="XP_033400793.1">
    <property type="nucleotide sequence ID" value="XM_033543940.1"/>
</dbReference>
<dbReference type="AlphaFoldDB" id="A0A6A6BR78"/>
<accession>A0A6A6BR78</accession>
<feature type="region of interest" description="Disordered" evidence="1">
    <location>
        <begin position="59"/>
        <end position="159"/>
    </location>
</feature>
<feature type="compositionally biased region" description="Polar residues" evidence="1">
    <location>
        <begin position="59"/>
        <end position="83"/>
    </location>
</feature>
<evidence type="ECO:0000256" key="1">
    <source>
        <dbReference type="SAM" id="MobiDB-lite"/>
    </source>
</evidence>
<sequence>MFTHPEAYKFEIVRAKWEGQQNVNRQPSKLRRFSSFASFTSPLNPFSRRDRRQHVLNSSMNSLSEMTEPLRQQTSNDMASRPQTPYEPAEADRRTAFGRSQTFSNIPLPVKSQGRTASSSPRKFSTTSQASLHNESSALQSTTSVPRSRLPTPVSARDSKHIAASKMFAGLAKGPRAARSYTQPNLLSPMKQNRPSAHFMIPRKAVHKDDLNSKTLRQAPKENTKPPGLPSFTEDWVGEKQSEELQTPRRAQPRRNTLMGDVEVWGSPKMTTHEALQAEMVTPLTPITVVKSGMVKSHTMAHIPRLPSSHEIPQHQLMQPLRAPTPKTPSTVGPPSTFTTVRKINNSIRHLRKPSELSPLAERDTPLGPSNTMTRQVTEAQPYAWWAGRFQSISDRIRIEEFDVDLRIIAGSTQRISNLLQADDEGRIRRVFEELQSCCLTDEARNRLREFQFEFAKINKMPFIVPPPLPVTPRRRAHTIESQTSLAAGRKMSFMEKLKGIARKSSN</sequence>
<keyword evidence="3" id="KW-1185">Reference proteome</keyword>
<feature type="compositionally biased region" description="Basic and acidic residues" evidence="1">
    <location>
        <begin position="237"/>
        <end position="247"/>
    </location>
</feature>
<dbReference type="GeneID" id="54301437"/>
<evidence type="ECO:0000313" key="2">
    <source>
        <dbReference type="EMBL" id="KAF2145081.1"/>
    </source>
</evidence>
<name>A0A6A6BR78_9PEZI</name>